<proteinExistence type="inferred from homology"/>
<comment type="caution">
    <text evidence="14">Lacks conserved residue(s) required for the propagation of feature annotation.</text>
</comment>
<keyword evidence="11 14" id="KW-1015">Disulfide bond</keyword>
<evidence type="ECO:0000256" key="6">
    <source>
        <dbReference type="ARBA" id="ARBA00022692"/>
    </source>
</evidence>
<keyword evidence="7 14" id="KW-0249">Electron transport</keyword>
<dbReference type="GO" id="GO:0009055">
    <property type="term" value="F:electron transfer activity"/>
    <property type="evidence" value="ECO:0007669"/>
    <property type="project" value="UniProtKB-UniRule"/>
</dbReference>
<comment type="subcellular location">
    <subcellularLocation>
        <location evidence="1">Cell inner membrane</location>
        <topology evidence="1">Multi-pass membrane protein</topology>
    </subcellularLocation>
    <subcellularLocation>
        <location evidence="14">Cell membrane</location>
        <topology evidence="14">Multi-pass membrane protein</topology>
    </subcellularLocation>
</comment>
<evidence type="ECO:0000256" key="13">
    <source>
        <dbReference type="ARBA" id="ARBA00023284"/>
    </source>
</evidence>
<keyword evidence="6 14" id="KW-0812">Transmembrane</keyword>
<feature type="transmembrane region" description="Helical" evidence="15">
    <location>
        <begin position="12"/>
        <end position="32"/>
    </location>
</feature>
<keyword evidence="12 14" id="KW-0143">Chaperone</keyword>
<keyword evidence="4 14" id="KW-1003">Cell membrane</keyword>
<reference evidence="16 17" key="1">
    <citation type="submission" date="2016-10" db="EMBL/GenBank/DDBJ databases">
        <authorList>
            <person name="de Groot N.N."/>
        </authorList>
    </citation>
    <scope>NUCLEOTIDE SEQUENCE [LARGE SCALE GENOMIC DNA]</scope>
    <source>
        <strain evidence="16 17">DSM 19706</strain>
    </source>
</reference>
<evidence type="ECO:0000313" key="17">
    <source>
        <dbReference type="Proteomes" id="UP000199308"/>
    </source>
</evidence>
<evidence type="ECO:0000313" key="16">
    <source>
        <dbReference type="EMBL" id="SET10253.1"/>
    </source>
</evidence>
<feature type="transmembrane region" description="Helical" evidence="15">
    <location>
        <begin position="44"/>
        <end position="64"/>
    </location>
</feature>
<evidence type="ECO:0000256" key="12">
    <source>
        <dbReference type="ARBA" id="ARBA00023186"/>
    </source>
</evidence>
<feature type="disulfide bond" description="Redox-active" evidence="14">
    <location>
        <begin position="40"/>
        <end position="43"/>
    </location>
</feature>
<dbReference type="PANTHER" id="PTHR36570">
    <property type="entry name" value="DISULFIDE BOND FORMATION PROTEIN B"/>
    <property type="match status" value="1"/>
</dbReference>
<feature type="topological domain" description="Periplasmic" evidence="14">
    <location>
        <begin position="90"/>
        <end position="144"/>
    </location>
</feature>
<dbReference type="GO" id="GO:0005886">
    <property type="term" value="C:plasma membrane"/>
    <property type="evidence" value="ECO:0007669"/>
    <property type="project" value="UniProtKB-SubCell"/>
</dbReference>
<protein>
    <recommendedName>
        <fullName evidence="14">Disulfide bond formation protein B</fullName>
    </recommendedName>
    <alternativeName>
        <fullName evidence="14">Disulfide oxidoreductase</fullName>
    </alternativeName>
</protein>
<feature type="transmembrane region" description="Helical" evidence="15">
    <location>
        <begin position="145"/>
        <end position="166"/>
    </location>
</feature>
<dbReference type="InterPro" id="IPR050183">
    <property type="entry name" value="DsbB"/>
</dbReference>
<evidence type="ECO:0000256" key="2">
    <source>
        <dbReference type="ARBA" id="ARBA00008823"/>
    </source>
</evidence>
<evidence type="ECO:0000256" key="14">
    <source>
        <dbReference type="HAMAP-Rule" id="MF_00286"/>
    </source>
</evidence>
<gene>
    <name evidence="14" type="primary">dsbB</name>
    <name evidence="16" type="ORF">SAMN05660429_01049</name>
</gene>
<dbReference type="GO" id="GO:0006457">
    <property type="term" value="P:protein folding"/>
    <property type="evidence" value="ECO:0007669"/>
    <property type="project" value="InterPro"/>
</dbReference>
<feature type="disulfide bond" description="Redox-active" evidence="14">
    <location>
        <begin position="104"/>
        <end position="130"/>
    </location>
</feature>
<accession>A0A1I0BTG0</accession>
<evidence type="ECO:0000256" key="7">
    <source>
        <dbReference type="ARBA" id="ARBA00022982"/>
    </source>
</evidence>
<dbReference type="GO" id="GO:0015035">
    <property type="term" value="F:protein-disulfide reductase activity"/>
    <property type="evidence" value="ECO:0007669"/>
    <property type="project" value="UniProtKB-UniRule"/>
</dbReference>
<dbReference type="InterPro" id="IPR023380">
    <property type="entry name" value="DsbB-like_sf"/>
</dbReference>
<feature type="transmembrane region" description="Helical" evidence="15">
    <location>
        <begin position="71"/>
        <end position="88"/>
    </location>
</feature>
<dbReference type="AlphaFoldDB" id="A0A1I0BTG0"/>
<dbReference type="Proteomes" id="UP000199308">
    <property type="component" value="Unassembled WGS sequence"/>
</dbReference>
<evidence type="ECO:0000256" key="4">
    <source>
        <dbReference type="ARBA" id="ARBA00022475"/>
    </source>
</evidence>
<dbReference type="PANTHER" id="PTHR36570:SF2">
    <property type="entry name" value="DISULFIDE BOND FORMATION PROTEIN B"/>
    <property type="match status" value="1"/>
</dbReference>
<dbReference type="InterPro" id="IPR022920">
    <property type="entry name" value="Disulphide_bond_form_DsbB"/>
</dbReference>
<keyword evidence="13 14" id="KW-0676">Redox-active center</keyword>
<name>A0A1I0BTG0_THASX</name>
<feature type="topological domain" description="Periplasmic" evidence="14">
    <location>
        <begin position="31"/>
        <end position="48"/>
    </location>
</feature>
<comment type="function">
    <text evidence="14">Required for disulfide bond formation in some periplasmic proteins. Acts by oxidizing the DsbA protein.</text>
</comment>
<dbReference type="Pfam" id="PF02600">
    <property type="entry name" value="DsbB"/>
    <property type="match status" value="1"/>
</dbReference>
<feature type="topological domain" description="Cytoplasmic" evidence="14">
    <location>
        <begin position="164"/>
        <end position="171"/>
    </location>
</feature>
<keyword evidence="17" id="KW-1185">Reference proteome</keyword>
<evidence type="ECO:0000256" key="10">
    <source>
        <dbReference type="ARBA" id="ARBA00023136"/>
    </source>
</evidence>
<sequence length="171" mass="19549">MRFLSDLVTNKYAWWTLAASALLLELTALYFQYAMDLAPCIMCVYQRVAVFGLLFAGLIGAFSYRHVIGRIVAYIVWGISAIWGLIIAQEHILMQGPDGFLYTCEYIPNFPKWAPLHEWFPALFEATGDCGEISWQFLSLSMPQWMLVFFSCFVLALFIPILAKLIKDKTL</sequence>
<dbReference type="HAMAP" id="MF_00286">
    <property type="entry name" value="DsbB"/>
    <property type="match status" value="1"/>
</dbReference>
<evidence type="ECO:0000256" key="1">
    <source>
        <dbReference type="ARBA" id="ARBA00004429"/>
    </source>
</evidence>
<keyword evidence="3 14" id="KW-0813">Transport</keyword>
<organism evidence="16 17">
    <name type="scientific">Thalassotalea agarivorans</name>
    <name type="common">Thalassomonas agarivorans</name>
    <dbReference type="NCBI Taxonomy" id="349064"/>
    <lineage>
        <taxon>Bacteria</taxon>
        <taxon>Pseudomonadati</taxon>
        <taxon>Pseudomonadota</taxon>
        <taxon>Gammaproteobacteria</taxon>
        <taxon>Alteromonadales</taxon>
        <taxon>Colwelliaceae</taxon>
        <taxon>Thalassotalea</taxon>
    </lineage>
</organism>
<dbReference type="OrthoDB" id="3711263at2"/>
<dbReference type="RefSeq" id="WP_093328256.1">
    <property type="nucleotide sequence ID" value="NZ_AP027363.1"/>
</dbReference>
<evidence type="ECO:0000256" key="8">
    <source>
        <dbReference type="ARBA" id="ARBA00022989"/>
    </source>
</evidence>
<dbReference type="NCBIfam" id="NF002485">
    <property type="entry name" value="PRK01749.1"/>
    <property type="match status" value="1"/>
</dbReference>
<keyword evidence="10 14" id="KW-0472">Membrane</keyword>
<dbReference type="EMBL" id="FOHK01000004">
    <property type="protein sequence ID" value="SET10253.1"/>
    <property type="molecule type" value="Genomic_DNA"/>
</dbReference>
<dbReference type="Gene3D" id="1.20.1550.10">
    <property type="entry name" value="DsbB-like"/>
    <property type="match status" value="1"/>
</dbReference>
<keyword evidence="9 14" id="KW-0560">Oxidoreductase</keyword>
<keyword evidence="5" id="KW-0997">Cell inner membrane</keyword>
<evidence type="ECO:0000256" key="5">
    <source>
        <dbReference type="ARBA" id="ARBA00022519"/>
    </source>
</evidence>
<dbReference type="InterPro" id="IPR003752">
    <property type="entry name" value="DiS_bond_form_DsbB/BdbC"/>
</dbReference>
<comment type="similarity">
    <text evidence="2 14">Belongs to the DsbB family.</text>
</comment>
<feature type="topological domain" description="Cytoplasmic" evidence="14">
    <location>
        <begin position="1"/>
        <end position="13"/>
    </location>
</feature>
<keyword evidence="8 14" id="KW-1133">Transmembrane helix</keyword>
<evidence type="ECO:0000256" key="15">
    <source>
        <dbReference type="SAM" id="Phobius"/>
    </source>
</evidence>
<evidence type="ECO:0000256" key="9">
    <source>
        <dbReference type="ARBA" id="ARBA00023002"/>
    </source>
</evidence>
<dbReference type="SUPFAM" id="SSF158442">
    <property type="entry name" value="DsbB-like"/>
    <property type="match status" value="1"/>
</dbReference>
<dbReference type="STRING" id="349064.SAMN05660429_01049"/>
<evidence type="ECO:0000256" key="11">
    <source>
        <dbReference type="ARBA" id="ARBA00023157"/>
    </source>
</evidence>
<evidence type="ECO:0000256" key="3">
    <source>
        <dbReference type="ARBA" id="ARBA00022448"/>
    </source>
</evidence>